<organism evidence="2">
    <name type="scientific">human gut metagenome</name>
    <dbReference type="NCBI Taxonomy" id="408170"/>
    <lineage>
        <taxon>unclassified sequences</taxon>
        <taxon>metagenomes</taxon>
        <taxon>organismal metagenomes</taxon>
    </lineage>
</organism>
<accession>K1UFN3</accession>
<feature type="non-terminal residue" evidence="2">
    <location>
        <position position="104"/>
    </location>
</feature>
<dbReference type="AlphaFoldDB" id="K1UFN3"/>
<sequence length="104" mass="11363">MFNVNPALYGSVFAVPSVLTDKYLKLASPAAIKVLLLILRNPGEDFTVEELSKRIGYGKADTLDAVEYWVSENVLVKNGTAFTSETVEPRKPDDSGVNAQNKSE</sequence>
<reference evidence="2" key="1">
    <citation type="journal article" date="2013" name="Environ. Microbiol.">
        <title>Microbiota from the distal guts of lean and obese adolescents exhibit partial functional redundancy besides clear differences in community structure.</title>
        <authorList>
            <person name="Ferrer M."/>
            <person name="Ruiz A."/>
            <person name="Lanza F."/>
            <person name="Haange S.B."/>
            <person name="Oberbach A."/>
            <person name="Till H."/>
            <person name="Bargiela R."/>
            <person name="Campoy C."/>
            <person name="Segura M.T."/>
            <person name="Richter M."/>
            <person name="von Bergen M."/>
            <person name="Seifert J."/>
            <person name="Suarez A."/>
        </authorList>
    </citation>
    <scope>NUCLEOTIDE SEQUENCE</scope>
</reference>
<proteinExistence type="predicted"/>
<evidence type="ECO:0000256" key="1">
    <source>
        <dbReference type="SAM" id="MobiDB-lite"/>
    </source>
</evidence>
<comment type="caution">
    <text evidence="2">The sequence shown here is derived from an EMBL/GenBank/DDBJ whole genome shotgun (WGS) entry which is preliminary data.</text>
</comment>
<dbReference type="EMBL" id="AJWY01005184">
    <property type="protein sequence ID" value="EKC70321.1"/>
    <property type="molecule type" value="Genomic_DNA"/>
</dbReference>
<evidence type="ECO:0000313" key="2">
    <source>
        <dbReference type="EMBL" id="EKC70321.1"/>
    </source>
</evidence>
<gene>
    <name evidence="2" type="ORF">LEA_07840</name>
</gene>
<feature type="region of interest" description="Disordered" evidence="1">
    <location>
        <begin position="85"/>
        <end position="104"/>
    </location>
</feature>
<protein>
    <submittedName>
        <fullName evidence="2">DnaD and phage-associated domain protein</fullName>
    </submittedName>
</protein>
<name>K1UFN3_9ZZZZ</name>